<evidence type="ECO:0000313" key="3">
    <source>
        <dbReference type="EMBL" id="MUN41798.1"/>
    </source>
</evidence>
<reference evidence="3 4" key="1">
    <citation type="submission" date="2019-11" db="EMBL/GenBank/DDBJ databases">
        <authorList>
            <person name="Cao P."/>
        </authorList>
    </citation>
    <scope>NUCLEOTIDE SEQUENCE [LARGE SCALE GENOMIC DNA]</scope>
    <source>
        <strain evidence="3 4">NEAU-AAG5</strain>
    </source>
</reference>
<gene>
    <name evidence="3" type="ORF">GNZ18_35215</name>
</gene>
<keyword evidence="1" id="KW-1133">Transmembrane helix</keyword>
<evidence type="ECO:0000259" key="2">
    <source>
        <dbReference type="SMART" id="SM00014"/>
    </source>
</evidence>
<feature type="transmembrane region" description="Helical" evidence="1">
    <location>
        <begin position="33"/>
        <end position="55"/>
    </location>
</feature>
<feature type="transmembrane region" description="Helical" evidence="1">
    <location>
        <begin position="211"/>
        <end position="234"/>
    </location>
</feature>
<dbReference type="RefSeq" id="WP_156220989.1">
    <property type="nucleotide sequence ID" value="NZ_WOFH01000016.1"/>
</dbReference>
<feature type="transmembrane region" description="Helical" evidence="1">
    <location>
        <begin position="126"/>
        <end position="145"/>
    </location>
</feature>
<keyword evidence="4" id="KW-1185">Reference proteome</keyword>
<dbReference type="SMART" id="SM00014">
    <property type="entry name" value="acidPPc"/>
    <property type="match status" value="1"/>
</dbReference>
<comment type="caution">
    <text evidence="3">The sequence shown here is derived from an EMBL/GenBank/DDBJ whole genome shotgun (WGS) entry which is preliminary data.</text>
</comment>
<dbReference type="Proteomes" id="UP000432015">
    <property type="component" value="Unassembled WGS sequence"/>
</dbReference>
<dbReference type="Gene3D" id="1.20.144.10">
    <property type="entry name" value="Phosphatidic acid phosphatase type 2/haloperoxidase"/>
    <property type="match status" value="1"/>
</dbReference>
<feature type="transmembrane region" description="Helical" evidence="1">
    <location>
        <begin position="7"/>
        <end position="27"/>
    </location>
</feature>
<feature type="domain" description="Phosphatidic acid phosphatase type 2/haloperoxidase" evidence="2">
    <location>
        <begin position="34"/>
        <end position="143"/>
    </location>
</feature>
<accession>A0A7K1LBJ4</accession>
<protein>
    <submittedName>
        <fullName evidence="3">Phosphatase PAP2 family protein</fullName>
    </submittedName>
</protein>
<sequence>MLTAFMHVMSYFGSAGFTIPLLAAVYWCVDPRLAARATVILSFGSVLNTVLKLVFHAPRPYWTDPGIVGRESRVSFGMPSGHSQNAVILWGFFAARTRRWPLWAGAAVVVALIGASRMYLGVHSAGQVLAGWAVGLVVLVAALGLEPMVVPWWTRRPLAVQMALALAVSLVGVGAAWAAVHALHDWRWPDAWARAIAAAGGRTRPITLNEVAAAAGGLCGILAGLSLMSARGWFDAGGAPGRRLARLPVGVAGALALSALGYLLGAHPVQAFAVQTLLGLWATAGAPEAFVRLGLARRPAPPAGRPGDGLAELRQ</sequence>
<proteinExistence type="predicted"/>
<feature type="transmembrane region" description="Helical" evidence="1">
    <location>
        <begin position="100"/>
        <end position="120"/>
    </location>
</feature>
<name>A0A7K1LBJ4_9ACTN</name>
<feature type="transmembrane region" description="Helical" evidence="1">
    <location>
        <begin position="157"/>
        <end position="180"/>
    </location>
</feature>
<evidence type="ECO:0000313" key="4">
    <source>
        <dbReference type="Proteomes" id="UP000432015"/>
    </source>
</evidence>
<dbReference type="PANTHER" id="PTHR14969:SF13">
    <property type="entry name" value="AT30094P"/>
    <property type="match status" value="1"/>
</dbReference>
<organism evidence="3 4">
    <name type="scientific">Actinomadura litoris</name>
    <dbReference type="NCBI Taxonomy" id="2678616"/>
    <lineage>
        <taxon>Bacteria</taxon>
        <taxon>Bacillati</taxon>
        <taxon>Actinomycetota</taxon>
        <taxon>Actinomycetes</taxon>
        <taxon>Streptosporangiales</taxon>
        <taxon>Thermomonosporaceae</taxon>
        <taxon>Actinomadura</taxon>
    </lineage>
</organism>
<feature type="transmembrane region" description="Helical" evidence="1">
    <location>
        <begin position="246"/>
        <end position="265"/>
    </location>
</feature>
<keyword evidence="1" id="KW-0472">Membrane</keyword>
<dbReference type="InterPro" id="IPR036938">
    <property type="entry name" value="PAP2/HPO_sf"/>
</dbReference>
<dbReference type="Pfam" id="PF01569">
    <property type="entry name" value="PAP2"/>
    <property type="match status" value="1"/>
</dbReference>
<keyword evidence="1" id="KW-0812">Transmembrane</keyword>
<dbReference type="EMBL" id="WOFH01000016">
    <property type="protein sequence ID" value="MUN41798.1"/>
    <property type="molecule type" value="Genomic_DNA"/>
</dbReference>
<dbReference type="AlphaFoldDB" id="A0A7K1LBJ4"/>
<dbReference type="InterPro" id="IPR000326">
    <property type="entry name" value="PAP2/HPO"/>
</dbReference>
<evidence type="ECO:0000256" key="1">
    <source>
        <dbReference type="SAM" id="Phobius"/>
    </source>
</evidence>
<dbReference type="SUPFAM" id="SSF48317">
    <property type="entry name" value="Acid phosphatase/Vanadium-dependent haloperoxidase"/>
    <property type="match status" value="1"/>
</dbReference>
<dbReference type="PANTHER" id="PTHR14969">
    <property type="entry name" value="SPHINGOSINE-1-PHOSPHATE PHOSPHOHYDROLASE"/>
    <property type="match status" value="1"/>
</dbReference>